<keyword evidence="2 8" id="KW-0813">Transport</keyword>
<keyword evidence="14" id="KW-0675">Receptor</keyword>
<dbReference type="InterPro" id="IPR012910">
    <property type="entry name" value="Plug_dom"/>
</dbReference>
<evidence type="ECO:0000256" key="3">
    <source>
        <dbReference type="ARBA" id="ARBA00022452"/>
    </source>
</evidence>
<dbReference type="Proteomes" id="UP000056750">
    <property type="component" value="Chromosome"/>
</dbReference>
<dbReference type="PANTHER" id="PTHR30069">
    <property type="entry name" value="TONB-DEPENDENT OUTER MEMBRANE RECEPTOR"/>
    <property type="match status" value="1"/>
</dbReference>
<evidence type="ECO:0000256" key="1">
    <source>
        <dbReference type="ARBA" id="ARBA00004571"/>
    </source>
</evidence>
<keyword evidence="7 8" id="KW-0998">Cell outer membrane</keyword>
<dbReference type="InterPro" id="IPR000531">
    <property type="entry name" value="Beta-barrel_TonB"/>
</dbReference>
<proteinExistence type="inferred from homology"/>
<dbReference type="PANTHER" id="PTHR30069:SF36">
    <property type="entry name" value="BLL6948 PROTEIN"/>
    <property type="match status" value="1"/>
</dbReference>
<evidence type="ECO:0000256" key="10">
    <source>
        <dbReference type="SAM" id="SignalP"/>
    </source>
</evidence>
<feature type="domain" description="TonB-dependent receptor plug" evidence="12">
    <location>
        <begin position="68"/>
        <end position="170"/>
    </location>
</feature>
<evidence type="ECO:0000256" key="6">
    <source>
        <dbReference type="ARBA" id="ARBA00023136"/>
    </source>
</evidence>
<dbReference type="EMBL" id="CP013926">
    <property type="protein sequence ID" value="AMJ72868.1"/>
    <property type="molecule type" value="Genomic_DNA"/>
</dbReference>
<dbReference type="GO" id="GO:0015344">
    <property type="term" value="F:siderophore uptake transmembrane transporter activity"/>
    <property type="evidence" value="ECO:0007669"/>
    <property type="project" value="TreeGrafter"/>
</dbReference>
<dbReference type="InterPro" id="IPR036942">
    <property type="entry name" value="Beta-barrel_TonB_sf"/>
</dbReference>
<dbReference type="PROSITE" id="PS52016">
    <property type="entry name" value="TONB_DEPENDENT_REC_3"/>
    <property type="match status" value="1"/>
</dbReference>
<sequence length="706" mass="77803">MYLRCAQLPLRFSSVSIALALSSTLFIPVSYALDDPDAVPEPDIERIRIQGSTQTQSGQFVSASQGWVSGDTLVERPMLRTGEMLEFIPGMMVTQHSGSGKANQYFLRGFNLDHGTDFAVSVDGMPVNMRSHGHGQGYSDLNFVIPEMVDNLSYFKGTYYANIGDFSSAGGAYFSSKDSLESNQLFVTLGEDNYRRAVTLNSASIGKGTAIAALEYQTYDGPWTDINEDVKKKNANLRYIVPLFDGELAISGMAYENNWNSADQVPARAIESGLIDRLGSIDTQVGGDSSRYSLSAQYSSDTINASLYAIDTDLTLFSNFTYFLDNPDMGDQFEQADDRKIYGGELSTTLPLSTPFTVVEGSSITLGGQWRYDDIDNVGLYRTQDLQRIGTNGEGIIREDAIESSSYAAFVQSTIMLSDALSLSLGGRYDYFDVEVDGQSENSGSESDGMFSLKAGLKYRVTDTVTTFANIGQGYHSNDARGTTITQDPVTGEAVEPAPLLVRSLGYETGINWTDDKTYNISAALWQLELDSELVYVGDAGFTEASRPSKRYGVELSAYYWLSHHLTADVEAAYTKARFSDTVDGEGDHIDGTVPVVVSAGATWYQRSNQKGFSYTLRARYLSSRTVDSFDVIEPPSTFLLNTQVAYQHSDWQVGLEVLNLLDNDAHDIDYYYASRLPGEPEEGVEDLHYHPVEPRTVRLTFGIKY</sequence>
<evidence type="ECO:0000313" key="15">
    <source>
        <dbReference type="Proteomes" id="UP000056750"/>
    </source>
</evidence>
<dbReference type="EMBL" id="JAUOQI010000005">
    <property type="protein sequence ID" value="MDO6577526.1"/>
    <property type="molecule type" value="Genomic_DNA"/>
</dbReference>
<accession>A0AAW7Z3J3</accession>
<reference evidence="13 15" key="1">
    <citation type="submission" date="2015-12" db="EMBL/GenBank/DDBJ databases">
        <title>Intraspecies pangenome expansion in the marine bacterium Alteromonas.</title>
        <authorList>
            <person name="Lopez-Perez M."/>
            <person name="Rodriguez-Valera F."/>
        </authorList>
    </citation>
    <scope>NUCLEOTIDE SEQUENCE [LARGE SCALE GENOMIC DNA]</scope>
    <source>
        <strain evidence="13 15">LMG 21861</strain>
    </source>
</reference>
<feature type="chain" id="PRO_5043521608" evidence="10">
    <location>
        <begin position="33"/>
        <end position="706"/>
    </location>
</feature>
<keyword evidence="3 8" id="KW-1134">Transmembrane beta strand</keyword>
<keyword evidence="5 9" id="KW-0798">TonB box</keyword>
<dbReference type="RefSeq" id="WP_057794768.1">
    <property type="nucleotide sequence ID" value="NZ_CAXIBE010000043.1"/>
</dbReference>
<comment type="similarity">
    <text evidence="8 9">Belongs to the TonB-dependent receptor family.</text>
</comment>
<keyword evidence="6 8" id="KW-0472">Membrane</keyword>
<keyword evidence="4 8" id="KW-0812">Transmembrane</keyword>
<dbReference type="Proteomes" id="UP001170717">
    <property type="component" value="Unassembled WGS sequence"/>
</dbReference>
<gene>
    <name evidence="13" type="ORF">AVL57_02095</name>
    <name evidence="14" type="ORF">Q4527_08980</name>
</gene>
<organism evidence="14 16">
    <name type="scientific">Alteromonas stellipolaris</name>
    <dbReference type="NCBI Taxonomy" id="233316"/>
    <lineage>
        <taxon>Bacteria</taxon>
        <taxon>Pseudomonadati</taxon>
        <taxon>Pseudomonadota</taxon>
        <taxon>Gammaproteobacteria</taxon>
        <taxon>Alteromonadales</taxon>
        <taxon>Alteromonadaceae</taxon>
        <taxon>Alteromonas/Salinimonas group</taxon>
        <taxon>Alteromonas</taxon>
    </lineage>
</organism>
<keyword evidence="10" id="KW-0732">Signal</keyword>
<evidence type="ECO:0000256" key="8">
    <source>
        <dbReference type="PROSITE-ProRule" id="PRU01360"/>
    </source>
</evidence>
<reference evidence="14" key="2">
    <citation type="submission" date="2023-07" db="EMBL/GenBank/DDBJ databases">
        <title>Genome content predicts the carbon catabolic preferences of heterotrophic bacteria.</title>
        <authorList>
            <person name="Gralka M."/>
        </authorList>
    </citation>
    <scope>NUCLEOTIDE SEQUENCE</scope>
    <source>
        <strain evidence="14">F2M12</strain>
    </source>
</reference>
<dbReference type="GO" id="GO:0044718">
    <property type="term" value="P:siderophore transmembrane transport"/>
    <property type="evidence" value="ECO:0007669"/>
    <property type="project" value="TreeGrafter"/>
</dbReference>
<dbReference type="Gene3D" id="2.170.130.10">
    <property type="entry name" value="TonB-dependent receptor, plug domain"/>
    <property type="match status" value="1"/>
</dbReference>
<feature type="domain" description="TonB-dependent receptor-like beta-barrel" evidence="11">
    <location>
        <begin position="282"/>
        <end position="661"/>
    </location>
</feature>
<dbReference type="Gene3D" id="2.40.170.20">
    <property type="entry name" value="TonB-dependent receptor, beta-barrel domain"/>
    <property type="match status" value="1"/>
</dbReference>
<evidence type="ECO:0000256" key="2">
    <source>
        <dbReference type="ARBA" id="ARBA00022448"/>
    </source>
</evidence>
<dbReference type="GO" id="GO:0009279">
    <property type="term" value="C:cell outer membrane"/>
    <property type="evidence" value="ECO:0007669"/>
    <property type="project" value="UniProtKB-SubCell"/>
</dbReference>
<feature type="signal peptide" evidence="10">
    <location>
        <begin position="1"/>
        <end position="32"/>
    </location>
</feature>
<evidence type="ECO:0000313" key="13">
    <source>
        <dbReference type="EMBL" id="AMJ72868.1"/>
    </source>
</evidence>
<evidence type="ECO:0000313" key="16">
    <source>
        <dbReference type="Proteomes" id="UP001170717"/>
    </source>
</evidence>
<protein>
    <submittedName>
        <fullName evidence="14">TonB-dependent receptor</fullName>
    </submittedName>
</protein>
<evidence type="ECO:0000256" key="7">
    <source>
        <dbReference type="ARBA" id="ARBA00023237"/>
    </source>
</evidence>
<dbReference type="InterPro" id="IPR039426">
    <property type="entry name" value="TonB-dep_rcpt-like"/>
</dbReference>
<dbReference type="KEGG" id="asq:AVL57_02095"/>
<keyword evidence="15" id="KW-1185">Reference proteome</keyword>
<dbReference type="Pfam" id="PF00593">
    <property type="entry name" value="TonB_dep_Rec_b-barrel"/>
    <property type="match status" value="1"/>
</dbReference>
<evidence type="ECO:0000259" key="12">
    <source>
        <dbReference type="Pfam" id="PF07715"/>
    </source>
</evidence>
<name>A0AAW7Z3J3_9ALTE</name>
<dbReference type="SUPFAM" id="SSF56935">
    <property type="entry name" value="Porins"/>
    <property type="match status" value="1"/>
</dbReference>
<dbReference type="Pfam" id="PF07715">
    <property type="entry name" value="Plug"/>
    <property type="match status" value="1"/>
</dbReference>
<dbReference type="AlphaFoldDB" id="A0AAW7Z3J3"/>
<evidence type="ECO:0000313" key="14">
    <source>
        <dbReference type="EMBL" id="MDO6577526.1"/>
    </source>
</evidence>
<comment type="subcellular location">
    <subcellularLocation>
        <location evidence="1 8">Cell outer membrane</location>
        <topology evidence="1 8">Multi-pass membrane protein</topology>
    </subcellularLocation>
</comment>
<evidence type="ECO:0000256" key="5">
    <source>
        <dbReference type="ARBA" id="ARBA00023077"/>
    </source>
</evidence>
<evidence type="ECO:0000259" key="11">
    <source>
        <dbReference type="Pfam" id="PF00593"/>
    </source>
</evidence>
<evidence type="ECO:0000256" key="9">
    <source>
        <dbReference type="RuleBase" id="RU003357"/>
    </source>
</evidence>
<dbReference type="InterPro" id="IPR037066">
    <property type="entry name" value="Plug_dom_sf"/>
</dbReference>
<evidence type="ECO:0000256" key="4">
    <source>
        <dbReference type="ARBA" id="ARBA00022692"/>
    </source>
</evidence>